<dbReference type="AlphaFoldDB" id="A0A972NTV3"/>
<proteinExistence type="predicted"/>
<dbReference type="EMBL" id="WOEZ01000159">
    <property type="protein sequence ID" value="NPT58328.1"/>
    <property type="molecule type" value="Genomic_DNA"/>
</dbReference>
<feature type="domain" description="Transposase IS116/IS110/IS902 C-terminal" evidence="1">
    <location>
        <begin position="135"/>
        <end position="206"/>
    </location>
</feature>
<sequence>MNIKLHNVISSLAGTSGLAVVRAIVAGERSPETLLALCDQQIRRAKAEQVKESLRGTWDTEHIFALSQALQSWDHYQQQIAECDRQIQAVLPPLDPEQPALPRPKTARRAGVNSPDIPRLREILAQMCGGRDLTQLPAHTHYGVLQLIGEVGTDLSKWPTEKHFTAWTGLAPGNHDSGKRKGRAKRGRNRAGRLFCMMAQGLVRSKDIALGGFYRRMCARRGGLVATMALARKLAAWFWRVMVKGDDYVEQGLANYDAQVLQSKQRALKRLAKELGQQLVPIAQPA</sequence>
<dbReference type="InterPro" id="IPR047650">
    <property type="entry name" value="Transpos_IS110"/>
</dbReference>
<name>A0A972NTV3_9BURK</name>
<protein>
    <submittedName>
        <fullName evidence="2">Transposase</fullName>
    </submittedName>
</protein>
<dbReference type="RefSeq" id="WP_172170703.1">
    <property type="nucleotide sequence ID" value="NZ_WOEZ01000159.1"/>
</dbReference>
<comment type="caution">
    <text evidence="2">The sequence shown here is derived from an EMBL/GenBank/DDBJ whole genome shotgun (WGS) entry which is preliminary data.</text>
</comment>
<dbReference type="GO" id="GO:0003677">
    <property type="term" value="F:DNA binding"/>
    <property type="evidence" value="ECO:0007669"/>
    <property type="project" value="InterPro"/>
</dbReference>
<dbReference type="Pfam" id="PF02371">
    <property type="entry name" value="Transposase_20"/>
    <property type="match status" value="1"/>
</dbReference>
<dbReference type="PANTHER" id="PTHR33055">
    <property type="entry name" value="TRANSPOSASE FOR INSERTION SEQUENCE ELEMENT IS1111A"/>
    <property type="match status" value="1"/>
</dbReference>
<dbReference type="PANTHER" id="PTHR33055:SF13">
    <property type="entry name" value="TRANSPOSASE"/>
    <property type="match status" value="1"/>
</dbReference>
<accession>A0A972NTV3</accession>
<evidence type="ECO:0000313" key="2">
    <source>
        <dbReference type="EMBL" id="NPT58328.1"/>
    </source>
</evidence>
<organism evidence="2 3">
    <name type="scientific">Paraburkholderia elongata</name>
    <dbReference type="NCBI Taxonomy" id="2675747"/>
    <lineage>
        <taxon>Bacteria</taxon>
        <taxon>Pseudomonadati</taxon>
        <taxon>Pseudomonadota</taxon>
        <taxon>Betaproteobacteria</taxon>
        <taxon>Burkholderiales</taxon>
        <taxon>Burkholderiaceae</taxon>
        <taxon>Paraburkholderia</taxon>
    </lineage>
</organism>
<dbReference type="Proteomes" id="UP000655523">
    <property type="component" value="Unassembled WGS sequence"/>
</dbReference>
<evidence type="ECO:0000313" key="3">
    <source>
        <dbReference type="Proteomes" id="UP000655523"/>
    </source>
</evidence>
<evidence type="ECO:0000259" key="1">
    <source>
        <dbReference type="Pfam" id="PF02371"/>
    </source>
</evidence>
<keyword evidence="3" id="KW-1185">Reference proteome</keyword>
<gene>
    <name evidence="2" type="ORF">GNZ13_28170</name>
</gene>
<dbReference type="GO" id="GO:0006313">
    <property type="term" value="P:DNA transposition"/>
    <property type="evidence" value="ECO:0007669"/>
    <property type="project" value="InterPro"/>
</dbReference>
<dbReference type="InterPro" id="IPR003346">
    <property type="entry name" value="Transposase_20"/>
</dbReference>
<reference evidence="2 3" key="1">
    <citation type="submission" date="2019-11" db="EMBL/GenBank/DDBJ databases">
        <title>Metabolism of dissolved organic matter in forest soils.</title>
        <authorList>
            <person name="Cyle K.T."/>
            <person name="Wilhelm R.C."/>
            <person name="Martinez C.E."/>
        </authorList>
    </citation>
    <scope>NUCLEOTIDE SEQUENCE [LARGE SCALE GENOMIC DNA]</scope>
    <source>
        <strain evidence="2 3">5N</strain>
    </source>
</reference>
<dbReference type="GO" id="GO:0004803">
    <property type="term" value="F:transposase activity"/>
    <property type="evidence" value="ECO:0007669"/>
    <property type="project" value="InterPro"/>
</dbReference>